<organism evidence="1 2">
    <name type="scientific">Araneus ventricosus</name>
    <name type="common">Orbweaver spider</name>
    <name type="synonym">Epeira ventricosa</name>
    <dbReference type="NCBI Taxonomy" id="182803"/>
    <lineage>
        <taxon>Eukaryota</taxon>
        <taxon>Metazoa</taxon>
        <taxon>Ecdysozoa</taxon>
        <taxon>Arthropoda</taxon>
        <taxon>Chelicerata</taxon>
        <taxon>Arachnida</taxon>
        <taxon>Araneae</taxon>
        <taxon>Araneomorphae</taxon>
        <taxon>Entelegynae</taxon>
        <taxon>Araneoidea</taxon>
        <taxon>Araneidae</taxon>
        <taxon>Araneus</taxon>
    </lineage>
</organism>
<accession>A0A4Y2HPQ7</accession>
<dbReference type="EMBL" id="BGPR01002081">
    <property type="protein sequence ID" value="GBM67384.1"/>
    <property type="molecule type" value="Genomic_DNA"/>
</dbReference>
<evidence type="ECO:0000313" key="2">
    <source>
        <dbReference type="Proteomes" id="UP000499080"/>
    </source>
</evidence>
<keyword evidence="2" id="KW-1185">Reference proteome</keyword>
<proteinExistence type="predicted"/>
<evidence type="ECO:0000313" key="1">
    <source>
        <dbReference type="EMBL" id="GBM67384.1"/>
    </source>
</evidence>
<protein>
    <submittedName>
        <fullName evidence="1">Uncharacterized protein</fullName>
    </submittedName>
</protein>
<dbReference type="Proteomes" id="UP000499080">
    <property type="component" value="Unassembled WGS sequence"/>
</dbReference>
<gene>
    <name evidence="1" type="ORF">AVEN_233570_1</name>
</gene>
<name>A0A4Y2HPQ7_ARAVE</name>
<dbReference type="AlphaFoldDB" id="A0A4Y2HPQ7"/>
<reference evidence="1 2" key="1">
    <citation type="journal article" date="2019" name="Sci. Rep.">
        <title>Orb-weaving spider Araneus ventricosus genome elucidates the spidroin gene catalogue.</title>
        <authorList>
            <person name="Kono N."/>
            <person name="Nakamura H."/>
            <person name="Ohtoshi R."/>
            <person name="Moran D.A.P."/>
            <person name="Shinohara A."/>
            <person name="Yoshida Y."/>
            <person name="Fujiwara M."/>
            <person name="Mori M."/>
            <person name="Tomita M."/>
            <person name="Arakawa K."/>
        </authorList>
    </citation>
    <scope>NUCLEOTIDE SEQUENCE [LARGE SCALE GENOMIC DNA]</scope>
</reference>
<comment type="caution">
    <text evidence="1">The sequence shown here is derived from an EMBL/GenBank/DDBJ whole genome shotgun (WGS) entry which is preliminary data.</text>
</comment>
<sequence length="99" mass="11065">MIAEEIGFLLRGRFSMPALFSRSVANRIAGCCLGDGLSCLLEPISDASTLRLPQGKNDVLKRWPRFGENNNNVARCHIFFCYKNVSIVHTSISDYVGER</sequence>